<organism evidence="1 2">
    <name type="scientific">Geodia barretti</name>
    <name type="common">Barrett's horny sponge</name>
    <dbReference type="NCBI Taxonomy" id="519541"/>
    <lineage>
        <taxon>Eukaryota</taxon>
        <taxon>Metazoa</taxon>
        <taxon>Porifera</taxon>
        <taxon>Demospongiae</taxon>
        <taxon>Heteroscleromorpha</taxon>
        <taxon>Tetractinellida</taxon>
        <taxon>Astrophorina</taxon>
        <taxon>Geodiidae</taxon>
        <taxon>Geodia</taxon>
    </lineage>
</organism>
<sequence length="49" mass="5856">QEGGEKDRPTNHPEYLDYSWSVQCIRVGWPKLFVLLERRWGEGQTNRHS</sequence>
<gene>
    <name evidence="1" type="ORF">GBAR_LOCUS12648</name>
</gene>
<evidence type="ECO:0000313" key="1">
    <source>
        <dbReference type="EMBL" id="CAI8021307.1"/>
    </source>
</evidence>
<dbReference type="EMBL" id="CASHTH010001882">
    <property type="protein sequence ID" value="CAI8021307.1"/>
    <property type="molecule type" value="Genomic_DNA"/>
</dbReference>
<feature type="non-terminal residue" evidence="1">
    <location>
        <position position="1"/>
    </location>
</feature>
<evidence type="ECO:0000313" key="2">
    <source>
        <dbReference type="Proteomes" id="UP001174909"/>
    </source>
</evidence>
<keyword evidence="2" id="KW-1185">Reference proteome</keyword>
<dbReference type="Proteomes" id="UP001174909">
    <property type="component" value="Unassembled WGS sequence"/>
</dbReference>
<dbReference type="AlphaFoldDB" id="A0AA35S2A7"/>
<comment type="caution">
    <text evidence="1">The sequence shown here is derived from an EMBL/GenBank/DDBJ whole genome shotgun (WGS) entry which is preliminary data.</text>
</comment>
<reference evidence="1" key="1">
    <citation type="submission" date="2023-03" db="EMBL/GenBank/DDBJ databases">
        <authorList>
            <person name="Steffen K."/>
            <person name="Cardenas P."/>
        </authorList>
    </citation>
    <scope>NUCLEOTIDE SEQUENCE</scope>
</reference>
<accession>A0AA35S2A7</accession>
<protein>
    <submittedName>
        <fullName evidence="1">Uncharacterized protein</fullName>
    </submittedName>
</protein>
<proteinExistence type="predicted"/>
<name>A0AA35S2A7_GEOBA</name>